<keyword evidence="1" id="KW-1133">Transmembrane helix</keyword>
<keyword evidence="1" id="KW-0472">Membrane</keyword>
<keyword evidence="1" id="KW-0812">Transmembrane</keyword>
<name>A0AAT9GKA0_9BACT</name>
<feature type="transmembrane region" description="Helical" evidence="1">
    <location>
        <begin position="38"/>
        <end position="66"/>
    </location>
</feature>
<dbReference type="EMBL" id="AP029612">
    <property type="protein sequence ID" value="BFG71047.1"/>
    <property type="molecule type" value="Genomic_DNA"/>
</dbReference>
<protein>
    <submittedName>
        <fullName evidence="2">Uncharacterized protein</fullName>
    </submittedName>
</protein>
<evidence type="ECO:0000256" key="1">
    <source>
        <dbReference type="SAM" id="Phobius"/>
    </source>
</evidence>
<organism evidence="2">
    <name type="scientific">Sediminibacterium sp. KACHI17</name>
    <dbReference type="NCBI Taxonomy" id="1751071"/>
    <lineage>
        <taxon>Bacteria</taxon>
        <taxon>Pseudomonadati</taxon>
        <taxon>Bacteroidota</taxon>
        <taxon>Chitinophagia</taxon>
        <taxon>Chitinophagales</taxon>
        <taxon>Chitinophagaceae</taxon>
        <taxon>Sediminibacterium</taxon>
    </lineage>
</organism>
<gene>
    <name evidence="2" type="ORF">KACHI17_19280</name>
</gene>
<sequence length="67" mass="7273">MLSVDIHTCLLHYIFNTLQLNYLIFRTLKKISVGLAEISAAILTASVIFSDAVITISGYAAIACVVK</sequence>
<proteinExistence type="predicted"/>
<accession>A0AAT9GKA0</accession>
<reference evidence="2" key="1">
    <citation type="submission" date="2024-02" db="EMBL/GenBank/DDBJ databases">
        <title>Sediminibacterium planktonica sp. nov. and Sediminibacterium longus sp. nov., isolated from surface lake and river water.</title>
        <authorList>
            <person name="Watanabe K."/>
            <person name="Takemine S."/>
            <person name="Ishii Y."/>
            <person name="Ogata Y."/>
            <person name="Shindo C."/>
            <person name="Suda W."/>
        </authorList>
    </citation>
    <scope>NUCLEOTIDE SEQUENCE</scope>
    <source>
        <strain evidence="2">KACHI17</strain>
    </source>
</reference>
<dbReference type="RefSeq" id="WP_353548684.1">
    <property type="nucleotide sequence ID" value="NZ_AP029612.1"/>
</dbReference>
<evidence type="ECO:0000313" key="2">
    <source>
        <dbReference type="EMBL" id="BFG71047.1"/>
    </source>
</evidence>
<dbReference type="AlphaFoldDB" id="A0AAT9GKA0"/>